<accession>A0ABS4ERQ2</accession>
<gene>
    <name evidence="1" type="ORF">J2Z75_004157</name>
</gene>
<dbReference type="GO" id="GO:0008168">
    <property type="term" value="F:methyltransferase activity"/>
    <property type="evidence" value="ECO:0007669"/>
    <property type="project" value="UniProtKB-KW"/>
</dbReference>
<evidence type="ECO:0000313" key="1">
    <source>
        <dbReference type="EMBL" id="MBP1860636.1"/>
    </source>
</evidence>
<organism evidence="1 2">
    <name type="scientific">Rhizobium herbae</name>
    <dbReference type="NCBI Taxonomy" id="508661"/>
    <lineage>
        <taxon>Bacteria</taxon>
        <taxon>Pseudomonadati</taxon>
        <taxon>Pseudomonadota</taxon>
        <taxon>Alphaproteobacteria</taxon>
        <taxon>Hyphomicrobiales</taxon>
        <taxon>Rhizobiaceae</taxon>
        <taxon>Rhizobium/Agrobacterium group</taxon>
        <taxon>Rhizobium</taxon>
    </lineage>
</organism>
<proteinExistence type="predicted"/>
<dbReference type="EMBL" id="JAGGJV010000007">
    <property type="protein sequence ID" value="MBP1860636.1"/>
    <property type="molecule type" value="Genomic_DNA"/>
</dbReference>
<protein>
    <submittedName>
        <fullName evidence="1">SAM-dependent methyltransferase</fullName>
    </submittedName>
</protein>
<keyword evidence="1" id="KW-0808">Transferase</keyword>
<dbReference type="Proteomes" id="UP000823786">
    <property type="component" value="Unassembled WGS sequence"/>
</dbReference>
<keyword evidence="2" id="KW-1185">Reference proteome</keyword>
<evidence type="ECO:0000313" key="2">
    <source>
        <dbReference type="Proteomes" id="UP000823786"/>
    </source>
</evidence>
<dbReference type="RefSeq" id="WP_209854615.1">
    <property type="nucleotide sequence ID" value="NZ_JAGGJV010000007.1"/>
</dbReference>
<dbReference type="Gene3D" id="3.40.50.150">
    <property type="entry name" value="Vaccinia Virus protein VP39"/>
    <property type="match status" value="1"/>
</dbReference>
<reference evidence="1 2" key="1">
    <citation type="submission" date="2021-03" db="EMBL/GenBank/DDBJ databases">
        <title>Genomic Encyclopedia of Type Strains, Phase IV (KMG-IV): sequencing the most valuable type-strain genomes for metagenomic binning, comparative biology and taxonomic classification.</title>
        <authorList>
            <person name="Goeker M."/>
        </authorList>
    </citation>
    <scope>NUCLEOTIDE SEQUENCE [LARGE SCALE GENOMIC DNA]</scope>
    <source>
        <strain evidence="1 2">DSM 26427</strain>
    </source>
</reference>
<sequence length="347" mass="39198">MTQFKIAFDGESLITPTAITTELSSSKTDLHYEQLATGRVEVALVLKIAQQQIQEDQNPAQIIHRLIGSLHETRRKYHPNVWQELIPIVQNHPVADYFHQDPFTRWSFMKPRGYSGDAHLIDFIYGHPSVSQEIANASPLGRTLYEYTRNAPSPVAVRERRDLLTRHVDQIADERGPDTEILTVAAGHLREADRSVALKEGRIKRWLALDQDPMSIGSIAKDFRGTCVEAIDGSVRGLLTKSHQIGTFDFIYAAGLYDYLADKVAVKLTQTCLEMLKPNGVFLFANFSRDVADDGYMETFMNWALLLRSETDMWNIIHASAPRDEFEGSIESGANGNIVYGIIRKRH</sequence>
<keyword evidence="1" id="KW-0489">Methyltransferase</keyword>
<dbReference type="InterPro" id="IPR029063">
    <property type="entry name" value="SAM-dependent_MTases_sf"/>
</dbReference>
<comment type="caution">
    <text evidence="1">The sequence shown here is derived from an EMBL/GenBank/DDBJ whole genome shotgun (WGS) entry which is preliminary data.</text>
</comment>
<dbReference type="GO" id="GO:0032259">
    <property type="term" value="P:methylation"/>
    <property type="evidence" value="ECO:0007669"/>
    <property type="project" value="UniProtKB-KW"/>
</dbReference>
<dbReference type="SUPFAM" id="SSF53335">
    <property type="entry name" value="S-adenosyl-L-methionine-dependent methyltransferases"/>
    <property type="match status" value="1"/>
</dbReference>
<name>A0ABS4ERQ2_9HYPH</name>